<organism evidence="12 13">
    <name type="scientific">Limosilactobacillus reuteri MM4-1A</name>
    <dbReference type="NCBI Taxonomy" id="548485"/>
    <lineage>
        <taxon>Bacteria</taxon>
        <taxon>Bacillati</taxon>
        <taxon>Bacillota</taxon>
        <taxon>Bacilli</taxon>
        <taxon>Lactobacillales</taxon>
        <taxon>Lactobacillaceae</taxon>
        <taxon>Limosilactobacillus</taxon>
    </lineage>
</organism>
<evidence type="ECO:0000256" key="1">
    <source>
        <dbReference type="ARBA" id="ARBA00002324"/>
    </source>
</evidence>
<evidence type="ECO:0000256" key="2">
    <source>
        <dbReference type="ARBA" id="ARBA00005019"/>
    </source>
</evidence>
<dbReference type="AlphaFoldDB" id="A0A828REK5"/>
<evidence type="ECO:0000256" key="10">
    <source>
        <dbReference type="HAMAP-Rule" id="MF_00244"/>
    </source>
</evidence>
<keyword evidence="4 10" id="KW-0808">Transferase</keyword>
<dbReference type="InterPro" id="IPR004821">
    <property type="entry name" value="Cyt_trans-like"/>
</dbReference>
<dbReference type="GO" id="GO:0004515">
    <property type="term" value="F:nicotinate-nucleotide adenylyltransferase activity"/>
    <property type="evidence" value="ECO:0007669"/>
    <property type="project" value="UniProtKB-UniRule"/>
</dbReference>
<dbReference type="PANTHER" id="PTHR39321:SF3">
    <property type="entry name" value="PHOSPHOPANTETHEINE ADENYLYLTRANSFERASE"/>
    <property type="match status" value="1"/>
</dbReference>
<comment type="similarity">
    <text evidence="10">Belongs to the NadD family.</text>
</comment>
<comment type="caution">
    <text evidence="12">The sequence shown here is derived from an EMBL/GenBank/DDBJ whole genome shotgun (WGS) entry which is preliminary data.</text>
</comment>
<dbReference type="GO" id="GO:0005524">
    <property type="term" value="F:ATP binding"/>
    <property type="evidence" value="ECO:0007669"/>
    <property type="project" value="UniProtKB-KW"/>
</dbReference>
<dbReference type="Pfam" id="PF01467">
    <property type="entry name" value="CTP_transf_like"/>
    <property type="match status" value="1"/>
</dbReference>
<dbReference type="Proteomes" id="UP000004335">
    <property type="component" value="Unassembled WGS sequence"/>
</dbReference>
<evidence type="ECO:0000259" key="11">
    <source>
        <dbReference type="Pfam" id="PF01467"/>
    </source>
</evidence>
<keyword evidence="6 10" id="KW-0547">Nucleotide-binding</keyword>
<keyword evidence="8 10" id="KW-0520">NAD</keyword>
<keyword evidence="7 10" id="KW-0067">ATP-binding</keyword>
<comment type="catalytic activity">
    <reaction evidence="9 10">
        <text>nicotinate beta-D-ribonucleotide + ATP + H(+) = deamido-NAD(+) + diphosphate</text>
        <dbReference type="Rhea" id="RHEA:22860"/>
        <dbReference type="ChEBI" id="CHEBI:15378"/>
        <dbReference type="ChEBI" id="CHEBI:30616"/>
        <dbReference type="ChEBI" id="CHEBI:33019"/>
        <dbReference type="ChEBI" id="CHEBI:57502"/>
        <dbReference type="ChEBI" id="CHEBI:58437"/>
        <dbReference type="EC" id="2.7.7.18"/>
    </reaction>
</comment>
<evidence type="ECO:0000313" key="13">
    <source>
        <dbReference type="Proteomes" id="UP000004335"/>
    </source>
</evidence>
<feature type="domain" description="Cytidyltransferase-like" evidence="11">
    <location>
        <begin position="32"/>
        <end position="190"/>
    </location>
</feature>
<evidence type="ECO:0000256" key="3">
    <source>
        <dbReference type="ARBA" id="ARBA00022642"/>
    </source>
</evidence>
<evidence type="ECO:0000256" key="5">
    <source>
        <dbReference type="ARBA" id="ARBA00022695"/>
    </source>
</evidence>
<evidence type="ECO:0000256" key="9">
    <source>
        <dbReference type="ARBA" id="ARBA00048721"/>
    </source>
</evidence>
<dbReference type="HAMAP" id="MF_00244">
    <property type="entry name" value="NaMN_adenylyltr"/>
    <property type="match status" value="1"/>
</dbReference>
<accession>A0A828REK5</accession>
<keyword evidence="3 10" id="KW-0662">Pyridine nucleotide biosynthesis</keyword>
<comment type="pathway">
    <text evidence="2 10">Cofactor biosynthesis; NAD(+) biosynthesis; deamido-NAD(+) from nicotinate D-ribonucleotide: step 1/1.</text>
</comment>
<dbReference type="EMBL" id="ACGX02000007">
    <property type="protein sequence ID" value="EGC14082.1"/>
    <property type="molecule type" value="Genomic_DNA"/>
</dbReference>
<sequence length="217" mass="25203">MTVLQSCSVVDKVQTQVQPETKVSGHRKRIGLYGGTFNPIHNAHLFMADQVGHALCFDRVDFLPDAKPPHIDHKDSLDPQLRLQMLELAVADNPFLGIEHAELERGGVSYTYDTIKYLLDKHPDVDYYFIIGGDMVDYLDKWYRINDLIRLPHFHFVGVHRQRAKNETRYPVIWVDVPTVDFSSTDIRQRVQHGQSIKYMVPDAVSKFIEEHQLYRE</sequence>
<dbReference type="InterPro" id="IPR005248">
    <property type="entry name" value="NadD/NMNAT"/>
</dbReference>
<dbReference type="NCBIfam" id="TIGR00482">
    <property type="entry name" value="nicotinate (nicotinamide) nucleotide adenylyltransferase"/>
    <property type="match status" value="1"/>
</dbReference>
<dbReference type="GO" id="GO:0009435">
    <property type="term" value="P:NAD+ biosynthetic process"/>
    <property type="evidence" value="ECO:0007669"/>
    <property type="project" value="UniProtKB-UniRule"/>
</dbReference>
<dbReference type="CDD" id="cd02165">
    <property type="entry name" value="NMNAT"/>
    <property type="match status" value="1"/>
</dbReference>
<dbReference type="UniPathway" id="UPA00253">
    <property type="reaction ID" value="UER00332"/>
</dbReference>
<comment type="function">
    <text evidence="1 10">Catalyzes the reversible adenylation of nicotinate mononucleotide (NaMN) to nicotinic acid adenine dinucleotide (NaAD).</text>
</comment>
<evidence type="ECO:0000256" key="6">
    <source>
        <dbReference type="ARBA" id="ARBA00022741"/>
    </source>
</evidence>
<dbReference type="EC" id="2.7.7.18" evidence="10"/>
<name>A0A828REK5_LIMRT</name>
<keyword evidence="5 10" id="KW-0548">Nucleotidyltransferase</keyword>
<dbReference type="InterPro" id="IPR014729">
    <property type="entry name" value="Rossmann-like_a/b/a_fold"/>
</dbReference>
<evidence type="ECO:0000313" key="12">
    <source>
        <dbReference type="EMBL" id="EGC14082.1"/>
    </source>
</evidence>
<dbReference type="PANTHER" id="PTHR39321">
    <property type="entry name" value="NICOTINATE-NUCLEOTIDE ADENYLYLTRANSFERASE-RELATED"/>
    <property type="match status" value="1"/>
</dbReference>
<protein>
    <recommendedName>
        <fullName evidence="10">Probable nicotinate-nucleotide adenylyltransferase</fullName>
        <ecNumber evidence="10">2.7.7.18</ecNumber>
    </recommendedName>
    <alternativeName>
        <fullName evidence="10">Deamido-NAD(+) diphosphorylase</fullName>
    </alternativeName>
    <alternativeName>
        <fullName evidence="10">Deamido-NAD(+) pyrophosphorylase</fullName>
    </alternativeName>
    <alternativeName>
        <fullName evidence="10">Nicotinate mononucleotide adenylyltransferase</fullName>
        <shortName evidence="10">NaMN adenylyltransferase</shortName>
    </alternativeName>
</protein>
<reference evidence="12 13" key="1">
    <citation type="submission" date="2011-01" db="EMBL/GenBank/DDBJ databases">
        <authorList>
            <person name="Muzny D."/>
            <person name="Qin X."/>
            <person name="Buhay C."/>
            <person name="Dugan-Rocha S."/>
            <person name="Ding Y."/>
            <person name="Chen G."/>
            <person name="Hawes A."/>
            <person name="Holder M."/>
            <person name="Jhangiani S."/>
            <person name="Johnson A."/>
            <person name="Khan Z."/>
            <person name="Li Z."/>
            <person name="Liu W."/>
            <person name="Liu X."/>
            <person name="Perez L."/>
            <person name="Shen H."/>
            <person name="Wang Q."/>
            <person name="Watt J."/>
            <person name="Xi L."/>
            <person name="Xin Y."/>
            <person name="Zhou J."/>
            <person name="Deng J."/>
            <person name="Jiang H."/>
            <person name="Liu Y."/>
            <person name="Qu J."/>
            <person name="Song X.-Z."/>
            <person name="Zhang L."/>
            <person name="Villasana D."/>
            <person name="Johnson A."/>
            <person name="Liu J."/>
            <person name="Liyanage D."/>
            <person name="Lorensuhewa L."/>
            <person name="Robinson T."/>
            <person name="Song A."/>
            <person name="Song B.-B."/>
            <person name="Dinh H."/>
            <person name="Thornton R."/>
            <person name="Coyle M."/>
            <person name="Francisco L."/>
            <person name="Jackson L."/>
            <person name="Javaid M."/>
            <person name="Korchina V."/>
            <person name="Kovar C."/>
            <person name="Mata R."/>
            <person name="Mathew T."/>
            <person name="Ngo R."/>
            <person name="Nguyen L."/>
            <person name="Nguyen N."/>
            <person name="Okwuonu G."/>
            <person name="Ongeri F."/>
            <person name="Pham C."/>
            <person name="Simmons D."/>
            <person name="Wilczek-Boney K."/>
            <person name="Hale W."/>
            <person name="Jakkamsetti A."/>
            <person name="Pham P."/>
            <person name="Ruth R."/>
            <person name="San Lucas F."/>
            <person name="Warren J."/>
            <person name="Zhang J."/>
            <person name="Zhao Z."/>
            <person name="Zhou C."/>
            <person name="Zhu D."/>
            <person name="Lee S."/>
            <person name="Bess C."/>
            <person name="Blankenburg K."/>
            <person name="Forbes L."/>
            <person name="Fu Q."/>
            <person name="Gubbala S."/>
            <person name="Hirani K."/>
            <person name="Jayaseelan J.C."/>
            <person name="Lara F."/>
            <person name="Munidasa M."/>
            <person name="Palculict T."/>
            <person name="Patil S."/>
            <person name="Pu L.-L."/>
            <person name="Saada N."/>
            <person name="Tang L."/>
            <person name="Weissenberger G."/>
            <person name="Zhu Y."/>
            <person name="Hemphill L."/>
            <person name="Shang Y."/>
            <person name="Youmans B."/>
            <person name="Ayvaz T."/>
            <person name="Ross M."/>
            <person name="Santibanez J."/>
            <person name="Aqrawi P."/>
            <person name="Gross S."/>
            <person name="Joshi V."/>
            <person name="Fowler G."/>
            <person name="Nazareth L."/>
            <person name="Reid J."/>
            <person name="Worley K."/>
            <person name="Petrosino J."/>
            <person name="Highlander S."/>
            <person name="Gibbs R."/>
        </authorList>
    </citation>
    <scope>NUCLEOTIDE SEQUENCE [LARGE SCALE GENOMIC DNA]</scope>
    <source>
        <strain evidence="12 13">MM4-1A</strain>
    </source>
</reference>
<evidence type="ECO:0000256" key="4">
    <source>
        <dbReference type="ARBA" id="ARBA00022679"/>
    </source>
</evidence>
<gene>
    <name evidence="10 12" type="primary">nadD</name>
    <name evidence="12" type="ORF">HMPREF0536_11218</name>
</gene>
<dbReference type="RefSeq" id="WP_003668482.1">
    <property type="nucleotide sequence ID" value="NZ_ACGX02000007.1"/>
</dbReference>
<dbReference type="NCBIfam" id="NF000841">
    <property type="entry name" value="PRK00071.1-4"/>
    <property type="match status" value="1"/>
</dbReference>
<proteinExistence type="inferred from homology"/>
<dbReference type="Gene3D" id="3.40.50.620">
    <property type="entry name" value="HUPs"/>
    <property type="match status" value="1"/>
</dbReference>
<evidence type="ECO:0000256" key="7">
    <source>
        <dbReference type="ARBA" id="ARBA00022840"/>
    </source>
</evidence>
<evidence type="ECO:0000256" key="8">
    <source>
        <dbReference type="ARBA" id="ARBA00023027"/>
    </source>
</evidence>
<dbReference type="SUPFAM" id="SSF52374">
    <property type="entry name" value="Nucleotidylyl transferase"/>
    <property type="match status" value="1"/>
</dbReference>
<dbReference type="NCBIfam" id="NF000840">
    <property type="entry name" value="PRK00071.1-3"/>
    <property type="match status" value="1"/>
</dbReference>